<dbReference type="PANTHER" id="PTHR23501">
    <property type="entry name" value="MAJOR FACILITATOR SUPERFAMILY"/>
    <property type="match status" value="1"/>
</dbReference>
<feature type="compositionally biased region" description="Basic residues" evidence="5">
    <location>
        <begin position="416"/>
        <end position="444"/>
    </location>
</feature>
<keyword evidence="2 6" id="KW-0812">Transmembrane</keyword>
<evidence type="ECO:0000256" key="2">
    <source>
        <dbReference type="ARBA" id="ARBA00022692"/>
    </source>
</evidence>
<feature type="region of interest" description="Disordered" evidence="5">
    <location>
        <begin position="397"/>
        <end position="487"/>
    </location>
</feature>
<dbReference type="PROSITE" id="PS50850">
    <property type="entry name" value="MFS"/>
    <property type="match status" value="1"/>
</dbReference>
<dbReference type="Gene3D" id="1.20.1720.10">
    <property type="entry name" value="Multidrug resistance protein D"/>
    <property type="match status" value="1"/>
</dbReference>
<feature type="compositionally biased region" description="Basic and acidic residues" evidence="5">
    <location>
        <begin position="458"/>
        <end position="471"/>
    </location>
</feature>
<dbReference type="EMBL" id="SMBH01000002">
    <property type="protein sequence ID" value="TCU19183.1"/>
    <property type="molecule type" value="Genomic_DNA"/>
</dbReference>
<evidence type="ECO:0000256" key="1">
    <source>
        <dbReference type="ARBA" id="ARBA00004141"/>
    </source>
</evidence>
<feature type="transmembrane region" description="Helical" evidence="6">
    <location>
        <begin position="90"/>
        <end position="111"/>
    </location>
</feature>
<dbReference type="SUPFAM" id="SSF103473">
    <property type="entry name" value="MFS general substrate transporter"/>
    <property type="match status" value="1"/>
</dbReference>
<feature type="domain" description="Major facilitator superfamily (MFS) profile" evidence="7">
    <location>
        <begin position="25"/>
        <end position="509"/>
    </location>
</feature>
<reference evidence="8 9" key="1">
    <citation type="submission" date="2019-03" db="EMBL/GenBank/DDBJ databases">
        <title>Genomic Encyclopedia of Type Strains, Phase IV (KMG-V): Genome sequencing to study the core and pangenomes of soil and plant-associated prokaryotes.</title>
        <authorList>
            <person name="Whitman W."/>
        </authorList>
    </citation>
    <scope>NUCLEOTIDE SEQUENCE [LARGE SCALE GENOMIC DNA]</scope>
    <source>
        <strain evidence="8 9">Hc14</strain>
    </source>
</reference>
<dbReference type="InterPro" id="IPR011701">
    <property type="entry name" value="MFS"/>
</dbReference>
<dbReference type="GO" id="GO:0022857">
    <property type="term" value="F:transmembrane transporter activity"/>
    <property type="evidence" value="ECO:0007669"/>
    <property type="project" value="InterPro"/>
</dbReference>
<feature type="transmembrane region" description="Helical" evidence="6">
    <location>
        <begin position="21"/>
        <end position="42"/>
    </location>
</feature>
<feature type="transmembrane region" description="Helical" evidence="6">
    <location>
        <begin position="123"/>
        <end position="140"/>
    </location>
</feature>
<evidence type="ECO:0000256" key="5">
    <source>
        <dbReference type="SAM" id="MobiDB-lite"/>
    </source>
</evidence>
<evidence type="ECO:0000256" key="4">
    <source>
        <dbReference type="ARBA" id="ARBA00023136"/>
    </source>
</evidence>
<feature type="transmembrane region" description="Helical" evidence="6">
    <location>
        <begin position="152"/>
        <end position="170"/>
    </location>
</feature>
<keyword evidence="3 6" id="KW-1133">Transmembrane helix</keyword>
<proteinExistence type="predicted"/>
<evidence type="ECO:0000256" key="3">
    <source>
        <dbReference type="ARBA" id="ARBA00022989"/>
    </source>
</evidence>
<feature type="transmembrane region" description="Helical" evidence="6">
    <location>
        <begin position="210"/>
        <end position="231"/>
    </location>
</feature>
<comment type="caution">
    <text evidence="8">The sequence shown here is derived from an EMBL/GenBank/DDBJ whole genome shotgun (WGS) entry which is preliminary data.</text>
</comment>
<dbReference type="PANTHER" id="PTHR23501:SF154">
    <property type="entry name" value="MULTIDRUG-EFFLUX TRANSPORTER RV1634-RELATED"/>
    <property type="match status" value="1"/>
</dbReference>
<comment type="subcellular location">
    <subcellularLocation>
        <location evidence="1">Membrane</location>
        <topology evidence="1">Multi-pass membrane protein</topology>
    </subcellularLocation>
</comment>
<dbReference type="InterPro" id="IPR020846">
    <property type="entry name" value="MFS_dom"/>
</dbReference>
<feature type="transmembrane region" description="Helical" evidence="6">
    <location>
        <begin position="176"/>
        <end position="198"/>
    </location>
</feature>
<feature type="transmembrane region" description="Helical" evidence="6">
    <location>
        <begin position="338"/>
        <end position="358"/>
    </location>
</feature>
<protein>
    <submittedName>
        <fullName evidence="8">MFS transporter</fullName>
    </submittedName>
</protein>
<accession>A0A4R3QCB5</accession>
<dbReference type="Gene3D" id="1.20.1250.20">
    <property type="entry name" value="MFS general substrate transporter like domains"/>
    <property type="match status" value="1"/>
</dbReference>
<evidence type="ECO:0000313" key="8">
    <source>
        <dbReference type="EMBL" id="TCU19183.1"/>
    </source>
</evidence>
<dbReference type="AlphaFoldDB" id="A0A4R3QCB5"/>
<dbReference type="Pfam" id="PF07690">
    <property type="entry name" value="MFS_1"/>
    <property type="match status" value="1"/>
</dbReference>
<feature type="transmembrane region" description="Helical" evidence="6">
    <location>
        <begin position="54"/>
        <end position="78"/>
    </location>
</feature>
<dbReference type="GO" id="GO:0005886">
    <property type="term" value="C:plasma membrane"/>
    <property type="evidence" value="ECO:0007669"/>
    <property type="project" value="TreeGrafter"/>
</dbReference>
<sequence length="509" mass="53595">MTSVDQAAAPQSSVFQLFTPSLLPATLMLGGGVTLYAVESYITATVAPSIVRDIGGLALLAWVTTLFVAAAVLGSIFVAMRPRGMGLRGAYVCGALIFATGSLLCAAAPVMETVLAGRAIQGFGAGILAALAYAFVRFAYPEPLWSKASTLYAAIWGVATLLGPSAGGLFSQGSAWRYAFIIIVPLSLLMAALAPWLLPKATDDRVHGRTPILQICLLLAAVLLVSIAGTVEHTGTKAALIALSVISTSLMLVMERRGDNRLLPTGSVTLAKPVARVYLTMFVLLFILVSDIYIPYFLQVLHGVTPLISGYLTALVALGWTIAAFFSGSLTGRRASNAIVAGCIVEALATVSLAIVLARNNQMASLAILGPAAVAMLMMGFGVGLGWAHLCHKGAAPRQQRRTGQGIRGDLDRAVAGRRLRGGGRGRHCERHGTRHTGRHRRQHLGSPVALHRHGAAGHRDDRGGTDTERRPKLKRGASGASSTTERLARSQATLRSGSCWTACCFTPR</sequence>
<keyword evidence="4 6" id="KW-0472">Membrane</keyword>
<evidence type="ECO:0000259" key="7">
    <source>
        <dbReference type="PROSITE" id="PS50850"/>
    </source>
</evidence>
<feature type="transmembrane region" description="Helical" evidence="6">
    <location>
        <begin position="308"/>
        <end position="326"/>
    </location>
</feature>
<dbReference type="InterPro" id="IPR036259">
    <property type="entry name" value="MFS_trans_sf"/>
</dbReference>
<dbReference type="Proteomes" id="UP000294576">
    <property type="component" value="Unassembled WGS sequence"/>
</dbReference>
<evidence type="ECO:0000256" key="6">
    <source>
        <dbReference type="SAM" id="Phobius"/>
    </source>
</evidence>
<gene>
    <name evidence="8" type="ORF">EV132_102414</name>
</gene>
<organism evidence="8 9">
    <name type="scientific">Rhizobium sullae</name>
    <name type="common">Rhizobium hedysari</name>
    <dbReference type="NCBI Taxonomy" id="50338"/>
    <lineage>
        <taxon>Bacteria</taxon>
        <taxon>Pseudomonadati</taxon>
        <taxon>Pseudomonadota</taxon>
        <taxon>Alphaproteobacteria</taxon>
        <taxon>Hyphomicrobiales</taxon>
        <taxon>Rhizobiaceae</taxon>
        <taxon>Rhizobium/Agrobacterium group</taxon>
        <taxon>Rhizobium</taxon>
    </lineage>
</organism>
<feature type="transmembrane region" description="Helical" evidence="6">
    <location>
        <begin position="364"/>
        <end position="388"/>
    </location>
</feature>
<feature type="transmembrane region" description="Helical" evidence="6">
    <location>
        <begin position="237"/>
        <end position="254"/>
    </location>
</feature>
<evidence type="ECO:0000313" key="9">
    <source>
        <dbReference type="Proteomes" id="UP000294576"/>
    </source>
</evidence>
<name>A0A4R3QCB5_RHISU</name>
<feature type="transmembrane region" description="Helical" evidence="6">
    <location>
        <begin position="275"/>
        <end position="296"/>
    </location>
</feature>